<dbReference type="SUPFAM" id="SSF50685">
    <property type="entry name" value="Barwin-like endoglucanases"/>
    <property type="match status" value="1"/>
</dbReference>
<reference evidence="4" key="1">
    <citation type="journal article" date="2013" name="Genome Announc.">
        <title>Draft genome sequence of Pseudozyma brasiliensis sp. nov. strain GHG001, a high producer of endo-1,4-xylanase isolated from an insect pest of sugarcane.</title>
        <authorList>
            <person name="Oliveira J.V.D.C."/>
            <person name="dos Santos R.A.C."/>
            <person name="Borges T.A."/>
            <person name="Riano-Pachon D.M."/>
            <person name="Goldman G.H."/>
        </authorList>
    </citation>
    <scope>NUCLEOTIDE SEQUENCE [LARGE SCALE GENOMIC DNA]</scope>
    <source>
        <strain evidence="4">GHG001</strain>
    </source>
</reference>
<organism evidence="3 4">
    <name type="scientific">Kalmanozyma brasiliensis (strain GHG001)</name>
    <name type="common">Yeast</name>
    <name type="synonym">Pseudozyma brasiliensis</name>
    <dbReference type="NCBI Taxonomy" id="1365824"/>
    <lineage>
        <taxon>Eukaryota</taxon>
        <taxon>Fungi</taxon>
        <taxon>Dikarya</taxon>
        <taxon>Basidiomycota</taxon>
        <taxon>Ustilaginomycotina</taxon>
        <taxon>Ustilaginomycetes</taxon>
        <taxon>Ustilaginales</taxon>
        <taxon>Ustilaginaceae</taxon>
        <taxon>Kalmanozyma</taxon>
    </lineage>
</organism>
<sequence length="179" mass="18904">MTQIRRLLTLLVVATSLVLVPSATADLVDNSNELPSIINDAAPAHLADSLAAYSQPRIPINAEQSAKKVRRHHKSRSGAHVSGGKATYYAGHQLDNPACPGATTPNDSSMIAAISDDSPFACGDQLRIKDPNGKEATVHVVDKCAGCTSNWLDVTKGVFTKFDSLDKGVLEGLEISKVG</sequence>
<dbReference type="HOGENOM" id="CLU_114238_0_0_1"/>
<dbReference type="OrthoDB" id="406505at2759"/>
<dbReference type="CDD" id="cd22191">
    <property type="entry name" value="DPBB_RlpA_EXP_N-like"/>
    <property type="match status" value="1"/>
</dbReference>
<protein>
    <recommendedName>
        <fullName evidence="5">RlpA-like protein double-psi beta-barrel domain-containing protein</fullName>
    </recommendedName>
</protein>
<dbReference type="Proteomes" id="UP000019377">
    <property type="component" value="Unassembled WGS sequence"/>
</dbReference>
<name>V5EUU1_KALBG</name>
<keyword evidence="1 2" id="KW-0732">Signal</keyword>
<evidence type="ECO:0000256" key="2">
    <source>
        <dbReference type="SAM" id="SignalP"/>
    </source>
</evidence>
<accession>V5EUU1</accession>
<feature type="chain" id="PRO_5004732515" description="RlpA-like protein double-psi beta-barrel domain-containing protein" evidence="2">
    <location>
        <begin position="26"/>
        <end position="179"/>
    </location>
</feature>
<dbReference type="PANTHER" id="PTHR31836">
    <property type="match status" value="1"/>
</dbReference>
<dbReference type="EMBL" id="KI545854">
    <property type="protein sequence ID" value="EST09155.1"/>
    <property type="molecule type" value="Genomic_DNA"/>
</dbReference>
<dbReference type="InterPro" id="IPR036908">
    <property type="entry name" value="RlpA-like_sf"/>
</dbReference>
<dbReference type="eggNOG" id="ENOG502RDQR">
    <property type="taxonomic scope" value="Eukaryota"/>
</dbReference>
<dbReference type="InterPro" id="IPR051477">
    <property type="entry name" value="Expansin_CellWall"/>
</dbReference>
<gene>
    <name evidence="3" type="ORF">PSEUBRA_SCAF12g01724</name>
</gene>
<dbReference type="OMA" id="QPRIPIN"/>
<keyword evidence="4" id="KW-1185">Reference proteome</keyword>
<evidence type="ECO:0000256" key="1">
    <source>
        <dbReference type="ARBA" id="ARBA00022729"/>
    </source>
</evidence>
<feature type="signal peptide" evidence="2">
    <location>
        <begin position="1"/>
        <end position="25"/>
    </location>
</feature>
<dbReference type="Gene3D" id="2.40.40.10">
    <property type="entry name" value="RlpA-like domain"/>
    <property type="match status" value="1"/>
</dbReference>
<evidence type="ECO:0000313" key="4">
    <source>
        <dbReference type="Proteomes" id="UP000019377"/>
    </source>
</evidence>
<dbReference type="AlphaFoldDB" id="V5EUU1"/>
<evidence type="ECO:0008006" key="5">
    <source>
        <dbReference type="Google" id="ProtNLM"/>
    </source>
</evidence>
<evidence type="ECO:0000313" key="3">
    <source>
        <dbReference type="EMBL" id="EST09155.1"/>
    </source>
</evidence>
<dbReference type="GeneID" id="27416984"/>
<dbReference type="RefSeq" id="XP_016294144.1">
    <property type="nucleotide sequence ID" value="XM_016434380.1"/>
</dbReference>
<dbReference type="PANTHER" id="PTHR31836:SF27">
    <property type="entry name" value="RLPA-LIKE PROTEIN DOUBLE-PSI BETA-BARREL DOMAIN-CONTAINING PROTEIN"/>
    <property type="match status" value="1"/>
</dbReference>
<dbReference type="STRING" id="1365824.V5EUU1"/>
<proteinExistence type="predicted"/>